<evidence type="ECO:0000313" key="2">
    <source>
        <dbReference type="Proteomes" id="UP000276437"/>
    </source>
</evidence>
<dbReference type="OrthoDB" id="1680931at2"/>
<gene>
    <name evidence="1" type="ORF">MAMMFC1_01743</name>
</gene>
<dbReference type="RefSeq" id="WP_126308138.1">
    <property type="nucleotide sequence ID" value="NZ_AP018449.1"/>
</dbReference>
<evidence type="ECO:0000313" key="1">
    <source>
        <dbReference type="EMBL" id="BBB91075.1"/>
    </source>
</evidence>
<keyword evidence="2" id="KW-1185">Reference proteome</keyword>
<protein>
    <submittedName>
        <fullName evidence="1">Uncharacterized protein</fullName>
    </submittedName>
</protein>
<reference evidence="1 2" key="1">
    <citation type="journal article" date="2018" name="Int. J. Syst. Evol. Microbiol.">
        <title>Methylomusa anaerophila gen. nov., sp. nov., an anaerobic methanol-utilizing bacterium isolated from a microbial fuel cell.</title>
        <authorList>
            <person name="Amano N."/>
            <person name="Yamamuro A."/>
            <person name="Miyahara M."/>
            <person name="Kouzuma A."/>
            <person name="Abe T."/>
            <person name="Watanabe K."/>
        </authorList>
    </citation>
    <scope>NUCLEOTIDE SEQUENCE [LARGE SCALE GENOMIC DNA]</scope>
    <source>
        <strain evidence="1 2">MMFC1</strain>
    </source>
</reference>
<name>A0A348AJ27_9FIRM</name>
<accession>A0A348AJ27</accession>
<dbReference type="Proteomes" id="UP000276437">
    <property type="component" value="Chromosome"/>
</dbReference>
<dbReference type="AlphaFoldDB" id="A0A348AJ27"/>
<dbReference type="KEGG" id="mana:MAMMFC1_01743"/>
<organism evidence="1 2">
    <name type="scientific">Methylomusa anaerophila</name>
    <dbReference type="NCBI Taxonomy" id="1930071"/>
    <lineage>
        <taxon>Bacteria</taxon>
        <taxon>Bacillati</taxon>
        <taxon>Bacillota</taxon>
        <taxon>Negativicutes</taxon>
        <taxon>Selenomonadales</taxon>
        <taxon>Sporomusaceae</taxon>
        <taxon>Methylomusa</taxon>
    </lineage>
</organism>
<dbReference type="EMBL" id="AP018449">
    <property type="protein sequence ID" value="BBB91075.1"/>
    <property type="molecule type" value="Genomic_DNA"/>
</dbReference>
<proteinExistence type="predicted"/>
<sequence length="208" mass="23356">MDWVYKNRRVLLWALALLIIAALAWFVWEKLHPAQPVTGESQHQAETTEGVALAAKNAHITLLESQLTEAAKQIAELKNKPPVTVVQTVPVEVVKTVEVERQKSGADFAIVTEPKNPDKQVDLKQVAELSADTAVTLNQYNVYAYRKVIRGVNIYPDWAESVKNAGPRIREVSFDVSQRITKDGKYLGVVGGYNFKHEEVRIGLRYSF</sequence>